<dbReference type="PANTHER" id="PTHR11002:SF12">
    <property type="entry name" value="CARBONIC ANHYDRASE"/>
    <property type="match status" value="1"/>
</dbReference>
<name>A0A2I0AIQ3_9ASPA</name>
<evidence type="ECO:0000313" key="3">
    <source>
        <dbReference type="EMBL" id="PKA55429.1"/>
    </source>
</evidence>
<dbReference type="Proteomes" id="UP000236161">
    <property type="component" value="Unassembled WGS sequence"/>
</dbReference>
<keyword evidence="2" id="KW-0862">Zinc</keyword>
<dbReference type="OrthoDB" id="10248475at2759"/>
<dbReference type="AlphaFoldDB" id="A0A2I0AIQ3"/>
<accession>A0A2I0AIQ3</accession>
<dbReference type="GO" id="GO:0008270">
    <property type="term" value="F:zinc ion binding"/>
    <property type="evidence" value="ECO:0007669"/>
    <property type="project" value="UniProtKB-UniRule"/>
</dbReference>
<sequence>MKDSCGVGQELKESGEHRINKKDIVSDPLEDLKGRFLNFKKQTYISWSLHVQTPESALRKSWVLNLAKLLLLGTWQIWSPHIRSFIRDWVSIAKTARLSTEAAVGNLSFETQCAHCEKVVVESINSSLLNLLTYPWIEERVTEGVLSLHGGYYDFTNCSFDKWTLVYRESLEGGSKFAIKNCSTWS</sequence>
<evidence type="ECO:0000256" key="2">
    <source>
        <dbReference type="RuleBase" id="RU003956"/>
    </source>
</evidence>
<keyword evidence="2 3" id="KW-0456">Lyase</keyword>
<dbReference type="Pfam" id="PF00484">
    <property type="entry name" value="Pro_CA"/>
    <property type="match status" value="1"/>
</dbReference>
<dbReference type="InterPro" id="IPR001765">
    <property type="entry name" value="Carbonic_anhydrase"/>
</dbReference>
<evidence type="ECO:0000313" key="4">
    <source>
        <dbReference type="Proteomes" id="UP000236161"/>
    </source>
</evidence>
<protein>
    <recommendedName>
        <fullName evidence="2">Carbonic anhydrase</fullName>
        <ecNumber evidence="2">4.2.1.1</ecNumber>
    </recommendedName>
    <alternativeName>
        <fullName evidence="2">Carbonate dehydratase</fullName>
    </alternativeName>
</protein>
<dbReference type="EC" id="4.2.1.1" evidence="2"/>
<dbReference type="EMBL" id="KZ451979">
    <property type="protein sequence ID" value="PKA55429.1"/>
    <property type="molecule type" value="Genomic_DNA"/>
</dbReference>
<evidence type="ECO:0000256" key="1">
    <source>
        <dbReference type="ARBA" id="ARBA00006217"/>
    </source>
</evidence>
<comment type="catalytic activity">
    <reaction evidence="2">
        <text>hydrogencarbonate + H(+) = CO2 + H2O</text>
        <dbReference type="Rhea" id="RHEA:10748"/>
        <dbReference type="ChEBI" id="CHEBI:15377"/>
        <dbReference type="ChEBI" id="CHEBI:15378"/>
        <dbReference type="ChEBI" id="CHEBI:16526"/>
        <dbReference type="ChEBI" id="CHEBI:17544"/>
        <dbReference type="EC" id="4.2.1.1"/>
    </reaction>
</comment>
<dbReference type="PANTHER" id="PTHR11002">
    <property type="entry name" value="CARBONIC ANHYDRASE"/>
    <property type="match status" value="1"/>
</dbReference>
<dbReference type="GO" id="GO:0004089">
    <property type="term" value="F:carbonate dehydratase activity"/>
    <property type="evidence" value="ECO:0007669"/>
    <property type="project" value="UniProtKB-UniRule"/>
</dbReference>
<comment type="function">
    <text evidence="2">Reversible hydration of carbon dioxide.</text>
</comment>
<dbReference type="SUPFAM" id="SSF53056">
    <property type="entry name" value="beta-carbonic anhydrase, cab"/>
    <property type="match status" value="1"/>
</dbReference>
<dbReference type="Gene3D" id="3.40.1050.10">
    <property type="entry name" value="Carbonic anhydrase"/>
    <property type="match status" value="1"/>
</dbReference>
<organism evidence="3 4">
    <name type="scientific">Apostasia shenzhenica</name>
    <dbReference type="NCBI Taxonomy" id="1088818"/>
    <lineage>
        <taxon>Eukaryota</taxon>
        <taxon>Viridiplantae</taxon>
        <taxon>Streptophyta</taxon>
        <taxon>Embryophyta</taxon>
        <taxon>Tracheophyta</taxon>
        <taxon>Spermatophyta</taxon>
        <taxon>Magnoliopsida</taxon>
        <taxon>Liliopsida</taxon>
        <taxon>Asparagales</taxon>
        <taxon>Orchidaceae</taxon>
        <taxon>Apostasioideae</taxon>
        <taxon>Apostasia</taxon>
    </lineage>
</organism>
<gene>
    <name evidence="3" type="ORF">AXF42_Ash006631</name>
</gene>
<dbReference type="InterPro" id="IPR036874">
    <property type="entry name" value="Carbonic_anhydrase_sf"/>
</dbReference>
<reference evidence="3 4" key="1">
    <citation type="journal article" date="2017" name="Nature">
        <title>The Apostasia genome and the evolution of orchids.</title>
        <authorList>
            <person name="Zhang G.Q."/>
            <person name="Liu K.W."/>
            <person name="Li Z."/>
            <person name="Lohaus R."/>
            <person name="Hsiao Y.Y."/>
            <person name="Niu S.C."/>
            <person name="Wang J.Y."/>
            <person name="Lin Y.C."/>
            <person name="Xu Q."/>
            <person name="Chen L.J."/>
            <person name="Yoshida K."/>
            <person name="Fujiwara S."/>
            <person name="Wang Z.W."/>
            <person name="Zhang Y.Q."/>
            <person name="Mitsuda N."/>
            <person name="Wang M."/>
            <person name="Liu G.H."/>
            <person name="Pecoraro L."/>
            <person name="Huang H.X."/>
            <person name="Xiao X.J."/>
            <person name="Lin M."/>
            <person name="Wu X.Y."/>
            <person name="Wu W.L."/>
            <person name="Chen Y.Y."/>
            <person name="Chang S.B."/>
            <person name="Sakamoto S."/>
            <person name="Ohme-Takagi M."/>
            <person name="Yagi M."/>
            <person name="Zeng S.J."/>
            <person name="Shen C.Y."/>
            <person name="Yeh C.M."/>
            <person name="Luo Y.B."/>
            <person name="Tsai W.C."/>
            <person name="Van de Peer Y."/>
            <person name="Liu Z.J."/>
        </authorList>
    </citation>
    <scope>NUCLEOTIDE SEQUENCE [LARGE SCALE GENOMIC DNA]</scope>
    <source>
        <strain evidence="4">cv. Shenzhen</strain>
        <tissue evidence="3">Stem</tissue>
    </source>
</reference>
<keyword evidence="4" id="KW-1185">Reference proteome</keyword>
<comment type="similarity">
    <text evidence="1 2">Belongs to the beta-class carbonic anhydrase family.</text>
</comment>
<proteinExistence type="inferred from homology"/>
<dbReference type="STRING" id="1088818.A0A2I0AIQ3"/>